<reference evidence="1 2" key="1">
    <citation type="submission" date="2023-02" db="EMBL/GenBank/DDBJ databases">
        <title>Genome sequencing required for Actinomycetospora new species description.</title>
        <authorList>
            <person name="Saimee Y."/>
            <person name="Duangmal K."/>
        </authorList>
    </citation>
    <scope>NUCLEOTIDE SEQUENCE [LARGE SCALE GENOMIC DNA]</scope>
    <source>
        <strain evidence="1 2">DW7H6</strain>
    </source>
</reference>
<dbReference type="SUPFAM" id="SSF55486">
    <property type="entry name" value="Metalloproteases ('zincins'), catalytic domain"/>
    <property type="match status" value="1"/>
</dbReference>
<keyword evidence="1" id="KW-0645">Protease</keyword>
<keyword evidence="2" id="KW-1185">Reference proteome</keyword>
<gene>
    <name evidence="1" type="ORF">PGB27_18905</name>
</gene>
<dbReference type="InterPro" id="IPR042271">
    <property type="entry name" value="Zinicin_2_N"/>
</dbReference>
<keyword evidence="1" id="KW-0482">Metalloprotease</keyword>
<dbReference type="InterPro" id="IPR018766">
    <property type="entry name" value="Zinicin_2"/>
</dbReference>
<dbReference type="GO" id="GO:0008237">
    <property type="term" value="F:metallopeptidase activity"/>
    <property type="evidence" value="ECO:0007669"/>
    <property type="project" value="UniProtKB-KW"/>
</dbReference>
<dbReference type="Gene3D" id="1.20.150.30">
    <property type="entry name" value="Zincin-like metallopeptidase, N-terminal domain"/>
    <property type="match status" value="1"/>
</dbReference>
<dbReference type="PANTHER" id="PTHR39420:SF1">
    <property type="entry name" value="HYDROLASE"/>
    <property type="match status" value="1"/>
</dbReference>
<evidence type="ECO:0000313" key="2">
    <source>
        <dbReference type="Proteomes" id="UP001300763"/>
    </source>
</evidence>
<dbReference type="Proteomes" id="UP001300763">
    <property type="component" value="Unassembled WGS sequence"/>
</dbReference>
<dbReference type="Pfam" id="PF10103">
    <property type="entry name" value="Zincin_2"/>
    <property type="match status" value="1"/>
</dbReference>
<dbReference type="NCBIfam" id="TIGR03624">
    <property type="entry name" value="putative hydrolase"/>
    <property type="match status" value="1"/>
</dbReference>
<dbReference type="InterPro" id="IPR022454">
    <property type="entry name" value="CHP03883_F420-assoc"/>
</dbReference>
<keyword evidence="1" id="KW-0378">Hydrolase</keyword>
<dbReference type="NCBIfam" id="TIGR03883">
    <property type="entry name" value="DUF2342_F420"/>
    <property type="match status" value="1"/>
</dbReference>
<evidence type="ECO:0000313" key="1">
    <source>
        <dbReference type="EMBL" id="MDD7967412.1"/>
    </source>
</evidence>
<accession>A0ABT5SZL1</accession>
<proteinExistence type="predicted"/>
<name>A0ABT5SZL1_9PSEU</name>
<sequence length="359" mass="38074">MSVELTSAPRGGTGLPVDWGLAAATGARLVPAGPAVSPAEAAAEVARLREGARVGEDHVRELTGLGAGLPVPEAEVVDRPRWVRSAVDGIAALLEDAPLPGPPAGIVGNAVGRVTRTAAGVQMGTLLAFLGSRVLGQYDPFGGPERAGRLLLVAPNVVAARQALDVDADDFALWVCLHEATHRLQFTAVDWLRDHFQGEVAAFAGGFDRTASGTVDRLPEIVKAVRNDPPRDGLALVEMFQGPEQRAVLDRLLALTTLLEGHAEHVMDAVGPAVVPSVASIRARFTTRRRGGSLVDRLLRTLLGVDAKIRQYEQGRVFVDHVVDRVGLDGLNAVWTSPDTLPRRAEITDPNAWVARVHG</sequence>
<dbReference type="RefSeq" id="WP_274201938.1">
    <property type="nucleotide sequence ID" value="NZ_JAQZAO010000008.1"/>
</dbReference>
<comment type="caution">
    <text evidence="1">The sequence shown here is derived from an EMBL/GenBank/DDBJ whole genome shotgun (WGS) entry which is preliminary data.</text>
</comment>
<protein>
    <submittedName>
        <fullName evidence="1">Zinc-dependent metalloprotease</fullName>
    </submittedName>
</protein>
<dbReference type="PANTHER" id="PTHR39420">
    <property type="match status" value="1"/>
</dbReference>
<dbReference type="EMBL" id="JAQZAO010000008">
    <property type="protein sequence ID" value="MDD7967412.1"/>
    <property type="molecule type" value="Genomic_DNA"/>
</dbReference>
<organism evidence="1 2">
    <name type="scientific">Actinomycetospora lemnae</name>
    <dbReference type="NCBI Taxonomy" id="3019891"/>
    <lineage>
        <taxon>Bacteria</taxon>
        <taxon>Bacillati</taxon>
        <taxon>Actinomycetota</taxon>
        <taxon>Actinomycetes</taxon>
        <taxon>Pseudonocardiales</taxon>
        <taxon>Pseudonocardiaceae</taxon>
        <taxon>Actinomycetospora</taxon>
    </lineage>
</organism>